<evidence type="ECO:0000256" key="1">
    <source>
        <dbReference type="SAM" id="MobiDB-lite"/>
    </source>
</evidence>
<proteinExistence type="predicted"/>
<feature type="compositionally biased region" description="Polar residues" evidence="1">
    <location>
        <begin position="103"/>
        <end position="124"/>
    </location>
</feature>
<dbReference type="SMART" id="SM00671">
    <property type="entry name" value="SEL1"/>
    <property type="match status" value="1"/>
</dbReference>
<dbReference type="InterPro" id="IPR006597">
    <property type="entry name" value="Sel1-like"/>
</dbReference>
<dbReference type="SUPFAM" id="SSF81901">
    <property type="entry name" value="HCP-like"/>
    <property type="match status" value="1"/>
</dbReference>
<comment type="caution">
    <text evidence="2">The sequence shown here is derived from an EMBL/GenBank/DDBJ whole genome shotgun (WGS) entry which is preliminary data.</text>
</comment>
<protein>
    <recommendedName>
        <fullName evidence="4">Sel1 repeat protein</fullName>
    </recommendedName>
</protein>
<evidence type="ECO:0008006" key="4">
    <source>
        <dbReference type="Google" id="ProtNLM"/>
    </source>
</evidence>
<dbReference type="AlphaFoldDB" id="A0A397U365"/>
<dbReference type="Gene3D" id="1.25.40.10">
    <property type="entry name" value="Tetratricopeptide repeat domain"/>
    <property type="match status" value="1"/>
</dbReference>
<evidence type="ECO:0000313" key="2">
    <source>
        <dbReference type="EMBL" id="RIB01873.1"/>
    </source>
</evidence>
<dbReference type="Proteomes" id="UP000266673">
    <property type="component" value="Unassembled WGS sequence"/>
</dbReference>
<feature type="region of interest" description="Disordered" evidence="1">
    <location>
        <begin position="68"/>
        <end position="124"/>
    </location>
</feature>
<gene>
    <name evidence="2" type="ORF">C2G38_2229403</name>
</gene>
<reference evidence="2 3" key="1">
    <citation type="submission" date="2018-06" db="EMBL/GenBank/DDBJ databases">
        <title>Comparative genomics reveals the genomic features of Rhizophagus irregularis, R. cerebriforme, R. diaphanum and Gigaspora rosea, and their symbiotic lifestyle signature.</title>
        <authorList>
            <person name="Morin E."/>
            <person name="San Clemente H."/>
            <person name="Chen E.C.H."/>
            <person name="De La Providencia I."/>
            <person name="Hainaut M."/>
            <person name="Kuo A."/>
            <person name="Kohler A."/>
            <person name="Murat C."/>
            <person name="Tang N."/>
            <person name="Roy S."/>
            <person name="Loubradou J."/>
            <person name="Henrissat B."/>
            <person name="Grigoriev I.V."/>
            <person name="Corradi N."/>
            <person name="Roux C."/>
            <person name="Martin F.M."/>
        </authorList>
    </citation>
    <scope>NUCLEOTIDE SEQUENCE [LARGE SCALE GENOMIC DNA]</scope>
    <source>
        <strain evidence="2 3">DAOM 194757</strain>
    </source>
</reference>
<evidence type="ECO:0000313" key="3">
    <source>
        <dbReference type="Proteomes" id="UP000266673"/>
    </source>
</evidence>
<organism evidence="2 3">
    <name type="scientific">Gigaspora rosea</name>
    <dbReference type="NCBI Taxonomy" id="44941"/>
    <lineage>
        <taxon>Eukaryota</taxon>
        <taxon>Fungi</taxon>
        <taxon>Fungi incertae sedis</taxon>
        <taxon>Mucoromycota</taxon>
        <taxon>Glomeromycotina</taxon>
        <taxon>Glomeromycetes</taxon>
        <taxon>Diversisporales</taxon>
        <taxon>Gigasporaceae</taxon>
        <taxon>Gigaspora</taxon>
    </lineage>
</organism>
<dbReference type="InterPro" id="IPR011990">
    <property type="entry name" value="TPR-like_helical_dom_sf"/>
</dbReference>
<dbReference type="OrthoDB" id="2384430at2759"/>
<sequence length="124" mass="14082">MDSKQLHTLGYNYQLDIGVEKDKNKAFEYYMKAAELGNPTAYKMKLNLNCPFYDYSIFKDKKERNLGTVMGPDNEYHQKGKMKMRANKGDPKGPSKGKEPNKLTFTFPGSQSEPVASQTTTKAK</sequence>
<feature type="compositionally biased region" description="Basic and acidic residues" evidence="1">
    <location>
        <begin position="87"/>
        <end position="101"/>
    </location>
</feature>
<accession>A0A397U365</accession>
<dbReference type="EMBL" id="QKWP01002900">
    <property type="protein sequence ID" value="RIB01873.1"/>
    <property type="molecule type" value="Genomic_DNA"/>
</dbReference>
<name>A0A397U365_9GLOM</name>
<keyword evidence="3" id="KW-1185">Reference proteome</keyword>